<sequence length="163" mass="19046">MNHFELFNLPISLSIDTSGLSKQYFELQRKYHPDRFVQASAAEQEEALQVSAQVNKAFKTLKDPDATLQYVLQLKGLLEEEEKYQLSPDFLMEVMELNEEMEGGMTDAIQSKIDQLKKELYADVETIITNYQEGVTTEKELLQVKEYYFKKKYIDRMVDNLII</sequence>
<keyword evidence="6" id="KW-1185">Reference proteome</keyword>
<dbReference type="NCBIfam" id="TIGR00714">
    <property type="entry name" value="hscB"/>
    <property type="match status" value="1"/>
</dbReference>
<dbReference type="InterPro" id="IPR001623">
    <property type="entry name" value="DnaJ_domain"/>
</dbReference>
<dbReference type="PANTHER" id="PTHR14021">
    <property type="entry name" value="IRON-SULFUR CLUSTER CO-CHAPERONE PROTEIN HSCB"/>
    <property type="match status" value="1"/>
</dbReference>
<dbReference type="SMART" id="SM00271">
    <property type="entry name" value="DnaJ"/>
    <property type="match status" value="1"/>
</dbReference>
<dbReference type="OrthoDB" id="287587at2"/>
<dbReference type="Gene3D" id="1.10.287.110">
    <property type="entry name" value="DnaJ domain"/>
    <property type="match status" value="1"/>
</dbReference>
<dbReference type="GO" id="GO:0051259">
    <property type="term" value="P:protein complex oligomerization"/>
    <property type="evidence" value="ECO:0007669"/>
    <property type="project" value="InterPro"/>
</dbReference>
<comment type="caution">
    <text evidence="5">The sequence shown here is derived from an EMBL/GenBank/DDBJ whole genome shotgun (WGS) entry which is preliminary data.</text>
</comment>
<reference evidence="5 6" key="1">
    <citation type="submission" date="2019-03" db="EMBL/GenBank/DDBJ databases">
        <title>Genomic Encyclopedia of Archaeal and Bacterial Type Strains, Phase II (KMG-II): from individual species to whole genera.</title>
        <authorList>
            <person name="Goeker M."/>
        </authorList>
    </citation>
    <scope>NUCLEOTIDE SEQUENCE [LARGE SCALE GENOMIC DNA]</scope>
    <source>
        <strain evidence="5 6">DSM 28323</strain>
    </source>
</reference>
<dbReference type="RefSeq" id="WP_133472580.1">
    <property type="nucleotide sequence ID" value="NZ_SNWP01000010.1"/>
</dbReference>
<dbReference type="InterPro" id="IPR036869">
    <property type="entry name" value="J_dom_sf"/>
</dbReference>
<evidence type="ECO:0000313" key="6">
    <source>
        <dbReference type="Proteomes" id="UP000295741"/>
    </source>
</evidence>
<comment type="function">
    <text evidence="3">Co-chaperone involved in the maturation of iron-sulfur cluster-containing proteins. Seems to help targeting proteins to be folded toward HscA.</text>
</comment>
<dbReference type="Pfam" id="PF00226">
    <property type="entry name" value="DnaJ"/>
    <property type="match status" value="1"/>
</dbReference>
<evidence type="ECO:0000256" key="3">
    <source>
        <dbReference type="ARBA" id="ARBA00025596"/>
    </source>
</evidence>
<organism evidence="5 6">
    <name type="scientific">Sediminibacterium goheungense</name>
    <dbReference type="NCBI Taxonomy" id="1086393"/>
    <lineage>
        <taxon>Bacteria</taxon>
        <taxon>Pseudomonadati</taxon>
        <taxon>Bacteroidota</taxon>
        <taxon>Chitinophagia</taxon>
        <taxon>Chitinophagales</taxon>
        <taxon>Chitinophagaceae</taxon>
        <taxon>Sediminibacterium</taxon>
    </lineage>
</organism>
<proteinExistence type="inferred from homology"/>
<dbReference type="SUPFAM" id="SSF47144">
    <property type="entry name" value="HSC20 (HSCB), C-terminal oligomerisation domain"/>
    <property type="match status" value="1"/>
</dbReference>
<dbReference type="InterPro" id="IPR036386">
    <property type="entry name" value="HscB_C_sf"/>
</dbReference>
<dbReference type="GO" id="GO:0001671">
    <property type="term" value="F:ATPase activator activity"/>
    <property type="evidence" value="ECO:0007669"/>
    <property type="project" value="InterPro"/>
</dbReference>
<name>A0A4R6IZW6_9BACT</name>
<dbReference type="Pfam" id="PF07743">
    <property type="entry name" value="HSCB_C"/>
    <property type="match status" value="1"/>
</dbReference>
<dbReference type="GO" id="GO:0044571">
    <property type="term" value="P:[2Fe-2S] cluster assembly"/>
    <property type="evidence" value="ECO:0007669"/>
    <property type="project" value="InterPro"/>
</dbReference>
<dbReference type="Gene3D" id="1.20.1280.20">
    <property type="entry name" value="HscB, C-terminal domain"/>
    <property type="match status" value="1"/>
</dbReference>
<dbReference type="PROSITE" id="PS50076">
    <property type="entry name" value="DNAJ_2"/>
    <property type="match status" value="1"/>
</dbReference>
<dbReference type="EMBL" id="SNWP01000010">
    <property type="protein sequence ID" value="TDO28011.1"/>
    <property type="molecule type" value="Genomic_DNA"/>
</dbReference>
<evidence type="ECO:0000313" key="5">
    <source>
        <dbReference type="EMBL" id="TDO28011.1"/>
    </source>
</evidence>
<accession>A0A4R6IZW6</accession>
<dbReference type="CDD" id="cd06257">
    <property type="entry name" value="DnaJ"/>
    <property type="match status" value="1"/>
</dbReference>
<dbReference type="PANTHER" id="PTHR14021:SF15">
    <property type="entry name" value="IRON-SULFUR CLUSTER CO-CHAPERONE PROTEIN HSCB"/>
    <property type="match status" value="1"/>
</dbReference>
<evidence type="ECO:0000256" key="2">
    <source>
        <dbReference type="ARBA" id="ARBA00023186"/>
    </source>
</evidence>
<dbReference type="GO" id="GO:0051087">
    <property type="term" value="F:protein-folding chaperone binding"/>
    <property type="evidence" value="ECO:0007669"/>
    <property type="project" value="InterPro"/>
</dbReference>
<comment type="similarity">
    <text evidence="1">Belongs to the HscB family.</text>
</comment>
<dbReference type="Proteomes" id="UP000295741">
    <property type="component" value="Unassembled WGS sequence"/>
</dbReference>
<evidence type="ECO:0000259" key="4">
    <source>
        <dbReference type="PROSITE" id="PS50076"/>
    </source>
</evidence>
<gene>
    <name evidence="5" type="ORF">BC659_0068</name>
</gene>
<dbReference type="SUPFAM" id="SSF46565">
    <property type="entry name" value="Chaperone J-domain"/>
    <property type="match status" value="1"/>
</dbReference>
<dbReference type="InterPro" id="IPR009073">
    <property type="entry name" value="HscB_oligo_C"/>
</dbReference>
<keyword evidence="2" id="KW-0143">Chaperone</keyword>
<evidence type="ECO:0000256" key="1">
    <source>
        <dbReference type="ARBA" id="ARBA00010476"/>
    </source>
</evidence>
<feature type="domain" description="J" evidence="4">
    <location>
        <begin position="2"/>
        <end position="66"/>
    </location>
</feature>
<protein>
    <submittedName>
        <fullName evidence="5">Co-chaperone protein HscB</fullName>
    </submittedName>
</protein>
<dbReference type="InterPro" id="IPR004640">
    <property type="entry name" value="HscB"/>
</dbReference>
<dbReference type="AlphaFoldDB" id="A0A4R6IZW6"/>